<evidence type="ECO:0000313" key="2">
    <source>
        <dbReference type="Proteomes" id="UP000824782"/>
    </source>
</evidence>
<protein>
    <submittedName>
        <fullName evidence="1">Uncharacterized protein</fullName>
    </submittedName>
</protein>
<proteinExistence type="predicted"/>
<evidence type="ECO:0000313" key="1">
    <source>
        <dbReference type="EMBL" id="KAG8539656.1"/>
    </source>
</evidence>
<dbReference type="AlphaFoldDB" id="A0AAV6YRV1"/>
<organism evidence="1 2">
    <name type="scientific">Engystomops pustulosus</name>
    <name type="common">Tungara frog</name>
    <name type="synonym">Physalaemus pustulosus</name>
    <dbReference type="NCBI Taxonomy" id="76066"/>
    <lineage>
        <taxon>Eukaryota</taxon>
        <taxon>Metazoa</taxon>
        <taxon>Chordata</taxon>
        <taxon>Craniata</taxon>
        <taxon>Vertebrata</taxon>
        <taxon>Euteleostomi</taxon>
        <taxon>Amphibia</taxon>
        <taxon>Batrachia</taxon>
        <taxon>Anura</taxon>
        <taxon>Neobatrachia</taxon>
        <taxon>Hyloidea</taxon>
        <taxon>Leptodactylidae</taxon>
        <taxon>Leiuperinae</taxon>
        <taxon>Engystomops</taxon>
    </lineage>
</organism>
<name>A0AAV6YRV1_ENGPU</name>
<dbReference type="Proteomes" id="UP000824782">
    <property type="component" value="Unassembled WGS sequence"/>
</dbReference>
<gene>
    <name evidence="1" type="ORF">GDO81_020578</name>
</gene>
<accession>A0AAV6YRV1</accession>
<dbReference type="EMBL" id="WNYA01013680">
    <property type="protein sequence ID" value="KAG8539656.1"/>
    <property type="molecule type" value="Genomic_DNA"/>
</dbReference>
<sequence>MVYLWLTLPDGLVYPRVTLPDGLVQWWRTYGTVPEMALGALSVGTQAITTGQSSRNRTKSTKSSCSLKQLKRFCSQRYFKASLHWLIETAGKVRWC</sequence>
<keyword evidence="2" id="KW-1185">Reference proteome</keyword>
<reference evidence="1" key="1">
    <citation type="thesis" date="2020" institute="ProQuest LLC" country="789 East Eisenhower Parkway, Ann Arbor, MI, USA">
        <title>Comparative Genomics and Chromosome Evolution.</title>
        <authorList>
            <person name="Mudd A.B."/>
        </authorList>
    </citation>
    <scope>NUCLEOTIDE SEQUENCE</scope>
    <source>
        <strain evidence="1">237g6f4</strain>
        <tissue evidence="1">Blood</tissue>
    </source>
</reference>
<comment type="caution">
    <text evidence="1">The sequence shown here is derived from an EMBL/GenBank/DDBJ whole genome shotgun (WGS) entry which is preliminary data.</text>
</comment>